<sequence>MSDAANIDLEKQGRDAATTPSAHSEAREELYVRQETDSSEDVEKRGLERQPSTRFAPQQAPVYRGADGEEVTAKPTRTFSRRAARDASDAATPFGGDLSISRTEMTLERFKSQKGKVMAGEPVVVHWEGDDDPENPQNFSKWYKIYLTLFGALLVLNSTFTSSCPSGIVPMMINYFQFSEEVATLTISLWVAGYCLGPLIWGPLSERLGRKPVFVVSVFMYTIWNMGCALAKNTASILVFRFLGGVFGAAPLTNSGGIIADVWDAKARGIALSFFSIAPFAGPAIGPIVSGAIQVRMASWRYVYWTCMAFSGVCLLLVIFTVRETYAPTILTRKAKRIRKETGQDFYKSPLELTPLDPKHLLHDTLLFPFVMLFQEPILMAFGLYLSFVYGIIYLLFGAYPFVFEQVHGFNALQEGLTFIPLFLGGVVGVIFYVAIMNPRYVAKVEQYAREGKGRVPPEERLKIVCIAAPCLVISFFWLGWTSYRSISFWSPMMAGSLLGFAILLIFLGIFNGIIDIYLAKAASGLAGNTVMRSAFGAGFPLFTSQMFKTLGIQWACTLLGGLSLLMLPIPFALVKWGPKIRSWSKHAAS</sequence>
<dbReference type="GeneID" id="37041635"/>
<feature type="transmembrane region" description="Helical" evidence="6">
    <location>
        <begin position="145"/>
        <end position="162"/>
    </location>
</feature>
<accession>A0A316YKA0</accession>
<protein>
    <submittedName>
        <fullName evidence="8">MFS general substrate transporter</fullName>
    </submittedName>
</protein>
<dbReference type="InterPro" id="IPR036259">
    <property type="entry name" value="MFS_trans_sf"/>
</dbReference>
<feature type="transmembrane region" description="Helical" evidence="6">
    <location>
        <begin position="378"/>
        <end position="397"/>
    </location>
</feature>
<feature type="transmembrane region" description="Helical" evidence="6">
    <location>
        <begin position="417"/>
        <end position="441"/>
    </location>
</feature>
<dbReference type="CDD" id="cd17323">
    <property type="entry name" value="MFS_Tpo1_MDR_like"/>
    <property type="match status" value="1"/>
</dbReference>
<name>A0A316YKA0_9BASI</name>
<dbReference type="GO" id="GO:0022857">
    <property type="term" value="F:transmembrane transporter activity"/>
    <property type="evidence" value="ECO:0007669"/>
    <property type="project" value="InterPro"/>
</dbReference>
<feature type="region of interest" description="Disordered" evidence="5">
    <location>
        <begin position="1"/>
        <end position="95"/>
    </location>
</feature>
<dbReference type="PANTHER" id="PTHR23502:SF173">
    <property type="entry name" value="MFS-MULTIDRUG-RESISTANCE TRANSPORTER-RELATED"/>
    <property type="match status" value="1"/>
</dbReference>
<evidence type="ECO:0000256" key="5">
    <source>
        <dbReference type="SAM" id="MobiDB-lite"/>
    </source>
</evidence>
<evidence type="ECO:0000313" key="8">
    <source>
        <dbReference type="EMBL" id="PWN88145.1"/>
    </source>
</evidence>
<feature type="transmembrane region" description="Helical" evidence="6">
    <location>
        <begin position="518"/>
        <end position="540"/>
    </location>
</feature>
<feature type="transmembrane region" description="Helical" evidence="6">
    <location>
        <begin position="238"/>
        <end position="263"/>
    </location>
</feature>
<dbReference type="OrthoDB" id="9986881at2759"/>
<evidence type="ECO:0000256" key="3">
    <source>
        <dbReference type="ARBA" id="ARBA00022989"/>
    </source>
</evidence>
<feature type="transmembrane region" description="Helical" evidence="6">
    <location>
        <begin position="462"/>
        <end position="481"/>
    </location>
</feature>
<dbReference type="Pfam" id="PF07690">
    <property type="entry name" value="MFS_1"/>
    <property type="match status" value="1"/>
</dbReference>
<dbReference type="Gene3D" id="1.20.1250.20">
    <property type="entry name" value="MFS general substrate transporter like domains"/>
    <property type="match status" value="1"/>
</dbReference>
<feature type="transmembrane region" description="Helical" evidence="6">
    <location>
        <begin position="552"/>
        <end position="575"/>
    </location>
</feature>
<keyword evidence="9" id="KW-1185">Reference proteome</keyword>
<dbReference type="EMBL" id="KZ819638">
    <property type="protein sequence ID" value="PWN88145.1"/>
    <property type="molecule type" value="Genomic_DNA"/>
</dbReference>
<feature type="compositionally biased region" description="Basic and acidic residues" evidence="5">
    <location>
        <begin position="24"/>
        <end position="48"/>
    </location>
</feature>
<dbReference type="RefSeq" id="XP_025375343.1">
    <property type="nucleotide sequence ID" value="XM_025519719.1"/>
</dbReference>
<dbReference type="GO" id="GO:0005886">
    <property type="term" value="C:plasma membrane"/>
    <property type="evidence" value="ECO:0007669"/>
    <property type="project" value="TreeGrafter"/>
</dbReference>
<organism evidence="8 9">
    <name type="scientific">Acaromyces ingoldii</name>
    <dbReference type="NCBI Taxonomy" id="215250"/>
    <lineage>
        <taxon>Eukaryota</taxon>
        <taxon>Fungi</taxon>
        <taxon>Dikarya</taxon>
        <taxon>Basidiomycota</taxon>
        <taxon>Ustilaginomycotina</taxon>
        <taxon>Exobasidiomycetes</taxon>
        <taxon>Exobasidiales</taxon>
        <taxon>Cryptobasidiaceae</taxon>
        <taxon>Acaromyces</taxon>
    </lineage>
</organism>
<reference evidence="8 9" key="1">
    <citation type="journal article" date="2018" name="Mol. Biol. Evol.">
        <title>Broad Genomic Sampling Reveals a Smut Pathogenic Ancestry of the Fungal Clade Ustilaginomycotina.</title>
        <authorList>
            <person name="Kijpornyongpan T."/>
            <person name="Mondo S.J."/>
            <person name="Barry K."/>
            <person name="Sandor L."/>
            <person name="Lee J."/>
            <person name="Lipzen A."/>
            <person name="Pangilinan J."/>
            <person name="LaButti K."/>
            <person name="Hainaut M."/>
            <person name="Henrissat B."/>
            <person name="Grigoriev I.V."/>
            <person name="Spatafora J.W."/>
            <person name="Aime M.C."/>
        </authorList>
    </citation>
    <scope>NUCLEOTIDE SEQUENCE [LARGE SCALE GENOMIC DNA]</scope>
    <source>
        <strain evidence="8 9">MCA 4198</strain>
    </source>
</reference>
<keyword evidence="4 6" id="KW-0472">Membrane</keyword>
<proteinExistence type="predicted"/>
<dbReference type="FunFam" id="1.20.1250.20:FF:000011">
    <property type="entry name" value="MFS multidrug transporter, putative"/>
    <property type="match status" value="1"/>
</dbReference>
<dbReference type="AlphaFoldDB" id="A0A316YKA0"/>
<feature type="transmembrane region" description="Helical" evidence="6">
    <location>
        <begin position="270"/>
        <end position="290"/>
    </location>
</feature>
<feature type="transmembrane region" description="Helical" evidence="6">
    <location>
        <begin position="302"/>
        <end position="322"/>
    </location>
</feature>
<comment type="subcellular location">
    <subcellularLocation>
        <location evidence="1">Membrane</location>
        <topology evidence="1">Multi-pass membrane protein</topology>
    </subcellularLocation>
</comment>
<feature type="transmembrane region" description="Helical" evidence="6">
    <location>
        <begin position="182"/>
        <end position="201"/>
    </location>
</feature>
<keyword evidence="3 6" id="KW-1133">Transmembrane helix</keyword>
<dbReference type="InParanoid" id="A0A316YKA0"/>
<dbReference type="InterPro" id="IPR020846">
    <property type="entry name" value="MFS_dom"/>
</dbReference>
<dbReference type="SUPFAM" id="SSF103473">
    <property type="entry name" value="MFS general substrate transporter"/>
    <property type="match status" value="1"/>
</dbReference>
<evidence type="ECO:0000256" key="2">
    <source>
        <dbReference type="ARBA" id="ARBA00022692"/>
    </source>
</evidence>
<dbReference type="PANTHER" id="PTHR23502">
    <property type="entry name" value="MAJOR FACILITATOR SUPERFAMILY"/>
    <property type="match status" value="1"/>
</dbReference>
<keyword evidence="2 6" id="KW-0812">Transmembrane</keyword>
<feature type="transmembrane region" description="Helical" evidence="6">
    <location>
        <begin position="487"/>
        <end position="511"/>
    </location>
</feature>
<evidence type="ECO:0000259" key="7">
    <source>
        <dbReference type="PROSITE" id="PS50850"/>
    </source>
</evidence>
<dbReference type="Proteomes" id="UP000245768">
    <property type="component" value="Unassembled WGS sequence"/>
</dbReference>
<evidence type="ECO:0000313" key="9">
    <source>
        <dbReference type="Proteomes" id="UP000245768"/>
    </source>
</evidence>
<dbReference type="PROSITE" id="PS50850">
    <property type="entry name" value="MFS"/>
    <property type="match status" value="1"/>
</dbReference>
<feature type="domain" description="Major facilitator superfamily (MFS) profile" evidence="7">
    <location>
        <begin position="144"/>
        <end position="590"/>
    </location>
</feature>
<gene>
    <name evidence="8" type="ORF">FA10DRAFT_254156</name>
</gene>
<dbReference type="InterPro" id="IPR011701">
    <property type="entry name" value="MFS"/>
</dbReference>
<dbReference type="STRING" id="215250.A0A316YKA0"/>
<feature type="transmembrane region" description="Helical" evidence="6">
    <location>
        <begin position="213"/>
        <end position="232"/>
    </location>
</feature>
<evidence type="ECO:0000256" key="6">
    <source>
        <dbReference type="SAM" id="Phobius"/>
    </source>
</evidence>
<evidence type="ECO:0000256" key="4">
    <source>
        <dbReference type="ARBA" id="ARBA00023136"/>
    </source>
</evidence>
<evidence type="ECO:0000256" key="1">
    <source>
        <dbReference type="ARBA" id="ARBA00004141"/>
    </source>
</evidence>